<keyword evidence="3" id="KW-1185">Reference proteome</keyword>
<name>A0AAE0HBB2_9PEZI</name>
<sequence>MGSSSRERAMPLVPEPFKNLCISRQSVVFGNEPMASTWARFCPNLDIPKYREPLSDKKKTELDKRTAKLLRRAIGNQLHKSSEFGWEVCAWHDVFGLIMDDQGLRMDKRPYEYVGTDDREQTAVKTRIPDATLGLKAYDAFELSRRYTCAVPDCEEEHNTKQPDKRLSQERLAAMMHNPECGLIVDGSWGNTDIVFPYAVYEAKKRASSYEAAEDQIYHACKTYLAMLDDLARNPDNVAEYQTKDSSKYQLFAFTSCGPYWEVYVAWNFLDSCHVETIWEGDIKDFSRAFELICIVDQIHDYAVNDHRTFVMKHLEAWHARHEKSLGPEGSLLDRADTLRAAVQGGGTSDGEDSDTSAMSIDIEDIIGLMASDDEKIPEWFRLKQKSKSARVDKAQRTRARNRNLRALARDREVIDADPGPARAKAKATKERRKRGPKRGSNPGSKPGRGRSLKKSNKVVKVAEGSSRGTRRSARLQATVR</sequence>
<dbReference type="GeneID" id="87841275"/>
<feature type="compositionally biased region" description="Basic residues" evidence="1">
    <location>
        <begin position="448"/>
        <end position="458"/>
    </location>
</feature>
<feature type="region of interest" description="Disordered" evidence="1">
    <location>
        <begin position="385"/>
        <end position="404"/>
    </location>
</feature>
<dbReference type="AlphaFoldDB" id="A0AAE0HBB2"/>
<dbReference type="Proteomes" id="UP001278766">
    <property type="component" value="Unassembled WGS sequence"/>
</dbReference>
<accession>A0AAE0HBB2</accession>
<reference evidence="2" key="2">
    <citation type="submission" date="2023-06" db="EMBL/GenBank/DDBJ databases">
        <authorList>
            <consortium name="Lawrence Berkeley National Laboratory"/>
            <person name="Haridas S."/>
            <person name="Hensen N."/>
            <person name="Bonometti L."/>
            <person name="Westerberg I."/>
            <person name="Brannstrom I.O."/>
            <person name="Guillou S."/>
            <person name="Cros-Aarteil S."/>
            <person name="Calhoun S."/>
            <person name="Kuo A."/>
            <person name="Mondo S."/>
            <person name="Pangilinan J."/>
            <person name="Riley R."/>
            <person name="Labutti K."/>
            <person name="Andreopoulos B."/>
            <person name="Lipzen A."/>
            <person name="Chen C."/>
            <person name="Yanf M."/>
            <person name="Daum C."/>
            <person name="Ng V."/>
            <person name="Clum A."/>
            <person name="Steindorff A."/>
            <person name="Ohm R."/>
            <person name="Martin F."/>
            <person name="Silar P."/>
            <person name="Natvig D."/>
            <person name="Lalanne C."/>
            <person name="Gautier V."/>
            <person name="Ament-Velasquez S.L."/>
            <person name="Kruys A."/>
            <person name="Hutchinson M.I."/>
            <person name="Powell A.J."/>
            <person name="Barry K."/>
            <person name="Miller A.N."/>
            <person name="Grigoriev I.V."/>
            <person name="Debuchy R."/>
            <person name="Gladieux P."/>
            <person name="Thoren M.H."/>
            <person name="Johannesson H."/>
        </authorList>
    </citation>
    <scope>NUCLEOTIDE SEQUENCE</scope>
    <source>
        <strain evidence="2">CBS 168.71</strain>
    </source>
</reference>
<comment type="caution">
    <text evidence="2">The sequence shown here is derived from an EMBL/GenBank/DDBJ whole genome shotgun (WGS) entry which is preliminary data.</text>
</comment>
<feature type="region of interest" description="Disordered" evidence="1">
    <location>
        <begin position="410"/>
        <end position="481"/>
    </location>
</feature>
<feature type="compositionally biased region" description="Basic residues" evidence="1">
    <location>
        <begin position="424"/>
        <end position="438"/>
    </location>
</feature>
<protein>
    <submittedName>
        <fullName evidence="2">Uncharacterized protein</fullName>
    </submittedName>
</protein>
<dbReference type="RefSeq" id="XP_062656689.1">
    <property type="nucleotide sequence ID" value="XM_062804327.1"/>
</dbReference>
<proteinExistence type="predicted"/>
<gene>
    <name evidence="2" type="ORF">B0H64DRAFT_403672</name>
</gene>
<evidence type="ECO:0000313" key="2">
    <source>
        <dbReference type="EMBL" id="KAK3293175.1"/>
    </source>
</evidence>
<evidence type="ECO:0000313" key="3">
    <source>
        <dbReference type="Proteomes" id="UP001278766"/>
    </source>
</evidence>
<dbReference type="EMBL" id="JAUEPN010000006">
    <property type="protein sequence ID" value="KAK3293175.1"/>
    <property type="molecule type" value="Genomic_DNA"/>
</dbReference>
<organism evidence="2 3">
    <name type="scientific">Chaetomium fimeti</name>
    <dbReference type="NCBI Taxonomy" id="1854472"/>
    <lineage>
        <taxon>Eukaryota</taxon>
        <taxon>Fungi</taxon>
        <taxon>Dikarya</taxon>
        <taxon>Ascomycota</taxon>
        <taxon>Pezizomycotina</taxon>
        <taxon>Sordariomycetes</taxon>
        <taxon>Sordariomycetidae</taxon>
        <taxon>Sordariales</taxon>
        <taxon>Chaetomiaceae</taxon>
        <taxon>Chaetomium</taxon>
    </lineage>
</organism>
<evidence type="ECO:0000256" key="1">
    <source>
        <dbReference type="SAM" id="MobiDB-lite"/>
    </source>
</evidence>
<reference evidence="2" key="1">
    <citation type="journal article" date="2023" name="Mol. Phylogenet. Evol.">
        <title>Genome-scale phylogeny and comparative genomics of the fungal order Sordariales.</title>
        <authorList>
            <person name="Hensen N."/>
            <person name="Bonometti L."/>
            <person name="Westerberg I."/>
            <person name="Brannstrom I.O."/>
            <person name="Guillou S."/>
            <person name="Cros-Aarteil S."/>
            <person name="Calhoun S."/>
            <person name="Haridas S."/>
            <person name="Kuo A."/>
            <person name="Mondo S."/>
            <person name="Pangilinan J."/>
            <person name="Riley R."/>
            <person name="LaButti K."/>
            <person name="Andreopoulos B."/>
            <person name="Lipzen A."/>
            <person name="Chen C."/>
            <person name="Yan M."/>
            <person name="Daum C."/>
            <person name="Ng V."/>
            <person name="Clum A."/>
            <person name="Steindorff A."/>
            <person name="Ohm R.A."/>
            <person name="Martin F."/>
            <person name="Silar P."/>
            <person name="Natvig D.O."/>
            <person name="Lalanne C."/>
            <person name="Gautier V."/>
            <person name="Ament-Velasquez S.L."/>
            <person name="Kruys A."/>
            <person name="Hutchinson M.I."/>
            <person name="Powell A.J."/>
            <person name="Barry K."/>
            <person name="Miller A.N."/>
            <person name="Grigoriev I.V."/>
            <person name="Debuchy R."/>
            <person name="Gladieux P."/>
            <person name="Hiltunen Thoren M."/>
            <person name="Johannesson H."/>
        </authorList>
    </citation>
    <scope>NUCLEOTIDE SEQUENCE</scope>
    <source>
        <strain evidence="2">CBS 168.71</strain>
    </source>
</reference>